<evidence type="ECO:0000259" key="1">
    <source>
        <dbReference type="SMART" id="SM00458"/>
    </source>
</evidence>
<sequence length="335" mass="36138">MTYKNPIKEAKGALNCQHNISDMFSFQGLLLTTTSLLALGSVANAVQYTVVNSCTGPVDLYIAESFNRTLAAGARSIYNLSSTAGFFYTNANGGVPNSQSNTRAGFTTGENATYYFLVIDKENFNTGMSITPNYAPHNGFCEVARCDDVNCATAWTQLPTRNPGPSADPPIVPFYSCPQTGPDPLSYTITFCPSGSFPTPLAPTALHPNGNTNKCLDVRGAVFANGTPVQIYDCNGSNAQKWLLTRDLTKIQLAGTNFCLDATSASPPNGTGLKIWQCFDNLPAQSWIYSRSDNKIRLNTGANQCVDLTNGVLTNSNQVQTWECGNNNPNQVWTQ</sequence>
<dbReference type="InterPro" id="IPR000772">
    <property type="entry name" value="Ricin_B_lectin"/>
</dbReference>
<dbReference type="Proteomes" id="UP000521872">
    <property type="component" value="Unassembled WGS sequence"/>
</dbReference>
<dbReference type="Pfam" id="PF00652">
    <property type="entry name" value="Ricin_B_lectin"/>
    <property type="match status" value="1"/>
</dbReference>
<dbReference type="CDD" id="cd00161">
    <property type="entry name" value="beta-trefoil_Ricin-like"/>
    <property type="match status" value="1"/>
</dbReference>
<dbReference type="PROSITE" id="PS50231">
    <property type="entry name" value="RICIN_B_LECTIN"/>
    <property type="match status" value="1"/>
</dbReference>
<dbReference type="InterPro" id="IPR035992">
    <property type="entry name" value="Ricin_B-like_lectins"/>
</dbReference>
<evidence type="ECO:0000313" key="2">
    <source>
        <dbReference type="EMBL" id="KAF4619204.1"/>
    </source>
</evidence>
<dbReference type="SMART" id="SM00458">
    <property type="entry name" value="RICIN"/>
    <property type="match status" value="1"/>
</dbReference>
<proteinExistence type="predicted"/>
<feature type="domain" description="Ricin B lectin" evidence="1">
    <location>
        <begin position="203"/>
        <end position="335"/>
    </location>
</feature>
<dbReference type="EMBL" id="JAACJL010000016">
    <property type="protein sequence ID" value="KAF4619204.1"/>
    <property type="molecule type" value="Genomic_DNA"/>
</dbReference>
<reference evidence="2 3" key="1">
    <citation type="submission" date="2019-12" db="EMBL/GenBank/DDBJ databases">
        <authorList>
            <person name="Floudas D."/>
            <person name="Bentzer J."/>
            <person name="Ahren D."/>
            <person name="Johansson T."/>
            <person name="Persson P."/>
            <person name="Tunlid A."/>
        </authorList>
    </citation>
    <scope>NUCLEOTIDE SEQUENCE [LARGE SCALE GENOMIC DNA]</scope>
    <source>
        <strain evidence="2 3">CBS 102.39</strain>
    </source>
</reference>
<protein>
    <recommendedName>
        <fullName evidence="1">Ricin B lectin domain-containing protein</fullName>
    </recommendedName>
</protein>
<name>A0A8H4QX76_9AGAR</name>
<dbReference type="Gene3D" id="2.80.10.50">
    <property type="match status" value="1"/>
</dbReference>
<accession>A0A8H4QX76</accession>
<keyword evidence="3" id="KW-1185">Reference proteome</keyword>
<dbReference type="SUPFAM" id="SSF50370">
    <property type="entry name" value="Ricin B-like lectins"/>
    <property type="match status" value="1"/>
</dbReference>
<gene>
    <name evidence="2" type="ORF">D9613_004808</name>
</gene>
<comment type="caution">
    <text evidence="2">The sequence shown here is derived from an EMBL/GenBank/DDBJ whole genome shotgun (WGS) entry which is preliminary data.</text>
</comment>
<organism evidence="2 3">
    <name type="scientific">Agrocybe pediades</name>
    <dbReference type="NCBI Taxonomy" id="84607"/>
    <lineage>
        <taxon>Eukaryota</taxon>
        <taxon>Fungi</taxon>
        <taxon>Dikarya</taxon>
        <taxon>Basidiomycota</taxon>
        <taxon>Agaricomycotina</taxon>
        <taxon>Agaricomycetes</taxon>
        <taxon>Agaricomycetidae</taxon>
        <taxon>Agaricales</taxon>
        <taxon>Agaricineae</taxon>
        <taxon>Strophariaceae</taxon>
        <taxon>Agrocybe</taxon>
    </lineage>
</organism>
<dbReference type="AlphaFoldDB" id="A0A8H4QX76"/>
<evidence type="ECO:0000313" key="3">
    <source>
        <dbReference type="Proteomes" id="UP000521872"/>
    </source>
</evidence>